<protein>
    <submittedName>
        <fullName evidence="8">Interferon-induced transmembrane protein 1</fullName>
    </submittedName>
</protein>
<dbReference type="InterPro" id="IPR007593">
    <property type="entry name" value="CD225/Dispanin_fam"/>
</dbReference>
<evidence type="ECO:0000256" key="2">
    <source>
        <dbReference type="ARBA" id="ARBA00006843"/>
    </source>
</evidence>
<keyword evidence="7" id="KW-0732">Signal</keyword>
<keyword evidence="4 6" id="KW-1133">Transmembrane helix</keyword>
<reference evidence="9" key="1">
    <citation type="journal article" date="2013" name="Nat. Genet.">
        <title>The draft genomes of soft-shell turtle and green sea turtle yield insights into the development and evolution of the turtle-specific body plan.</title>
        <authorList>
            <person name="Wang Z."/>
            <person name="Pascual-Anaya J."/>
            <person name="Zadissa A."/>
            <person name="Li W."/>
            <person name="Niimura Y."/>
            <person name="Huang Z."/>
            <person name="Li C."/>
            <person name="White S."/>
            <person name="Xiong Z."/>
            <person name="Fang D."/>
            <person name="Wang B."/>
            <person name="Ming Y."/>
            <person name="Chen Y."/>
            <person name="Zheng Y."/>
            <person name="Kuraku S."/>
            <person name="Pignatelli M."/>
            <person name="Herrero J."/>
            <person name="Beal K."/>
            <person name="Nozawa M."/>
            <person name="Li Q."/>
            <person name="Wang J."/>
            <person name="Zhang H."/>
            <person name="Yu L."/>
            <person name="Shigenobu S."/>
            <person name="Wang J."/>
            <person name="Liu J."/>
            <person name="Flicek P."/>
            <person name="Searle S."/>
            <person name="Wang J."/>
            <person name="Kuratani S."/>
            <person name="Yin Y."/>
            <person name="Aken B."/>
            <person name="Zhang G."/>
            <person name="Irie N."/>
        </authorList>
    </citation>
    <scope>NUCLEOTIDE SEQUENCE [LARGE SCALE GENOMIC DNA]</scope>
</reference>
<evidence type="ECO:0000256" key="7">
    <source>
        <dbReference type="SAM" id="SignalP"/>
    </source>
</evidence>
<keyword evidence="3 6" id="KW-0812">Transmembrane</keyword>
<accession>M7BN32</accession>
<dbReference type="Pfam" id="PF04505">
    <property type="entry name" value="CD225"/>
    <property type="match status" value="1"/>
</dbReference>
<dbReference type="GO" id="GO:0005886">
    <property type="term" value="C:plasma membrane"/>
    <property type="evidence" value="ECO:0007669"/>
    <property type="project" value="TreeGrafter"/>
</dbReference>
<gene>
    <name evidence="8" type="ORF">UY3_04125</name>
</gene>
<dbReference type="PANTHER" id="PTHR13999">
    <property type="entry name" value="INTERFERON INDUCIBLE TRANSMEMBRANE PROTEIN"/>
    <property type="match status" value="1"/>
</dbReference>
<feature type="signal peptide" evidence="7">
    <location>
        <begin position="1"/>
        <end position="30"/>
    </location>
</feature>
<comment type="similarity">
    <text evidence="2">Belongs to the CD225/Dispanin family.</text>
</comment>
<feature type="chain" id="PRO_5004080242" evidence="7">
    <location>
        <begin position="31"/>
        <end position="115"/>
    </location>
</feature>
<evidence type="ECO:0000313" key="9">
    <source>
        <dbReference type="Proteomes" id="UP000031443"/>
    </source>
</evidence>
<dbReference type="AlphaFoldDB" id="M7BN32"/>
<evidence type="ECO:0000313" key="8">
    <source>
        <dbReference type="EMBL" id="EMP38644.1"/>
    </source>
</evidence>
<name>M7BN32_CHEMY</name>
<dbReference type="InterPro" id="IPR051517">
    <property type="entry name" value="IFITM_antiviral_protein"/>
</dbReference>
<dbReference type="EMBL" id="KB518694">
    <property type="protein sequence ID" value="EMP38644.1"/>
    <property type="molecule type" value="Genomic_DNA"/>
</dbReference>
<evidence type="ECO:0000256" key="5">
    <source>
        <dbReference type="ARBA" id="ARBA00023136"/>
    </source>
</evidence>
<organism evidence="8 9">
    <name type="scientific">Chelonia mydas</name>
    <name type="common">Green sea-turtle</name>
    <name type="synonym">Chelonia agassizi</name>
    <dbReference type="NCBI Taxonomy" id="8469"/>
    <lineage>
        <taxon>Eukaryota</taxon>
        <taxon>Metazoa</taxon>
        <taxon>Chordata</taxon>
        <taxon>Craniata</taxon>
        <taxon>Vertebrata</taxon>
        <taxon>Euteleostomi</taxon>
        <taxon>Archelosauria</taxon>
        <taxon>Testudinata</taxon>
        <taxon>Testudines</taxon>
        <taxon>Cryptodira</taxon>
        <taxon>Durocryptodira</taxon>
        <taxon>Americhelydia</taxon>
        <taxon>Chelonioidea</taxon>
        <taxon>Cheloniidae</taxon>
        <taxon>Chelonia</taxon>
    </lineage>
</organism>
<keyword evidence="5 6" id="KW-0472">Membrane</keyword>
<keyword evidence="9" id="KW-1185">Reference proteome</keyword>
<feature type="transmembrane region" description="Helical" evidence="6">
    <location>
        <begin position="71"/>
        <end position="95"/>
    </location>
</feature>
<evidence type="ECO:0000256" key="6">
    <source>
        <dbReference type="SAM" id="Phobius"/>
    </source>
</evidence>
<comment type="subcellular location">
    <subcellularLocation>
        <location evidence="1">Membrane</location>
    </subcellularLocation>
</comment>
<sequence length="115" mass="11905">MPESGNSSKQHPLACTSTIVLLMLLTKALWSSTGLDTGAFSAALCCARDRKVLGDANGAGSYGKTAKCLNIAVLVLSILTVILIIVLVATGAVAVSQTIQQGSQNKNNYGFNYGN</sequence>
<evidence type="ECO:0000256" key="4">
    <source>
        <dbReference type="ARBA" id="ARBA00022989"/>
    </source>
</evidence>
<evidence type="ECO:0000256" key="3">
    <source>
        <dbReference type="ARBA" id="ARBA00022692"/>
    </source>
</evidence>
<proteinExistence type="inferred from homology"/>
<dbReference type="Proteomes" id="UP000031443">
    <property type="component" value="Unassembled WGS sequence"/>
</dbReference>
<evidence type="ECO:0000256" key="1">
    <source>
        <dbReference type="ARBA" id="ARBA00004370"/>
    </source>
</evidence>